<dbReference type="InterPro" id="IPR036412">
    <property type="entry name" value="HAD-like_sf"/>
</dbReference>
<dbReference type="SFLD" id="SFLDS00003">
    <property type="entry name" value="Haloacid_Dehalogenase"/>
    <property type="match status" value="1"/>
</dbReference>
<evidence type="ECO:0000256" key="8">
    <source>
        <dbReference type="ARBA" id="ARBA00022801"/>
    </source>
</evidence>
<dbReference type="SFLD" id="SFLDG01136">
    <property type="entry name" value="C1.6:_Phosphoserine_Phosphatas"/>
    <property type="match status" value="1"/>
</dbReference>
<evidence type="ECO:0000256" key="3">
    <source>
        <dbReference type="ARBA" id="ARBA00005893"/>
    </source>
</evidence>
<comment type="similarity">
    <text evidence="3 11">Belongs to the KdsC family.</text>
</comment>
<dbReference type="EMBL" id="CP029822">
    <property type="protein sequence ID" value="AZS49580.1"/>
    <property type="molecule type" value="Genomic_DNA"/>
</dbReference>
<evidence type="ECO:0000256" key="5">
    <source>
        <dbReference type="ARBA" id="ARBA00013066"/>
    </source>
</evidence>
<accession>A0A3Q9JJG7</accession>
<dbReference type="Proteomes" id="UP000273143">
    <property type="component" value="Chromosome"/>
</dbReference>
<evidence type="ECO:0000313" key="14">
    <source>
        <dbReference type="Proteomes" id="UP000273143"/>
    </source>
</evidence>
<evidence type="ECO:0000256" key="9">
    <source>
        <dbReference type="ARBA" id="ARBA00022842"/>
    </source>
</evidence>
<evidence type="ECO:0000256" key="12">
    <source>
        <dbReference type="PIRSR" id="PIRSR006118-2"/>
    </source>
</evidence>
<dbReference type="NCBIfam" id="TIGR01670">
    <property type="entry name" value="KdsC-phosphatas"/>
    <property type="match status" value="1"/>
</dbReference>
<comment type="function">
    <text evidence="11">Catalyzes the hydrolysis of 3-deoxy-D-manno-octulosonate 8-phosphate (KDO 8-P) to 3-deoxy-D-manno-octulosonate (KDO) and inorganic phosphate.</text>
</comment>
<evidence type="ECO:0000313" key="13">
    <source>
        <dbReference type="EMBL" id="AZS49580.1"/>
    </source>
</evidence>
<dbReference type="InterPro" id="IPR050793">
    <property type="entry name" value="CMP-NeuNAc_synthase"/>
</dbReference>
<dbReference type="FunFam" id="3.40.50.1000:FF:000029">
    <property type="entry name" value="3-deoxy-D-manno-octulosonate 8-phosphate phosphatase KdsC"/>
    <property type="match status" value="1"/>
</dbReference>
<dbReference type="GO" id="GO:0008781">
    <property type="term" value="F:N-acylneuraminate cytidylyltransferase activity"/>
    <property type="evidence" value="ECO:0007669"/>
    <property type="project" value="TreeGrafter"/>
</dbReference>
<feature type="binding site" evidence="12">
    <location>
        <position position="17"/>
    </location>
    <ligand>
        <name>Mg(2+)</name>
        <dbReference type="ChEBI" id="CHEBI:18420"/>
    </ligand>
</feature>
<evidence type="ECO:0000256" key="7">
    <source>
        <dbReference type="ARBA" id="ARBA00022723"/>
    </source>
</evidence>
<dbReference type="GO" id="GO:0009103">
    <property type="term" value="P:lipopolysaccharide biosynthetic process"/>
    <property type="evidence" value="ECO:0007669"/>
    <property type="project" value="UniProtKB-UniRule"/>
</dbReference>
<dbReference type="SFLD" id="SFLDG01138">
    <property type="entry name" value="C1.6.2:_Deoxy-d-mannose-octulo"/>
    <property type="match status" value="1"/>
</dbReference>
<organism evidence="13 14">
    <name type="scientific">Entomomonas moraniae</name>
    <dbReference type="NCBI Taxonomy" id="2213226"/>
    <lineage>
        <taxon>Bacteria</taxon>
        <taxon>Pseudomonadati</taxon>
        <taxon>Pseudomonadota</taxon>
        <taxon>Gammaproteobacteria</taxon>
        <taxon>Pseudomonadales</taxon>
        <taxon>Pseudomonadaceae</taxon>
        <taxon>Entomomonas</taxon>
    </lineage>
</organism>
<dbReference type="PANTHER" id="PTHR21485">
    <property type="entry name" value="HAD SUPERFAMILY MEMBERS CMAS AND KDSC"/>
    <property type="match status" value="1"/>
</dbReference>
<dbReference type="InterPro" id="IPR023214">
    <property type="entry name" value="HAD_sf"/>
</dbReference>
<dbReference type="KEGG" id="emo:DM558_01770"/>
<keyword evidence="11" id="KW-0448">Lipopolysaccharide biosynthesis</keyword>
<dbReference type="InterPro" id="IPR010023">
    <property type="entry name" value="KdsC_fam"/>
</dbReference>
<keyword evidence="8 11" id="KW-0378">Hydrolase</keyword>
<evidence type="ECO:0000256" key="4">
    <source>
        <dbReference type="ARBA" id="ARBA00011881"/>
    </source>
</evidence>
<dbReference type="EC" id="3.1.3.45" evidence="5 11"/>
<evidence type="ECO:0000256" key="2">
    <source>
        <dbReference type="ARBA" id="ARBA00001946"/>
    </source>
</evidence>
<comment type="catalytic activity">
    <reaction evidence="1 11">
        <text>3-deoxy-alpha-D-manno-2-octulosonate-8-phosphate + H2O = 3-deoxy-alpha-D-manno-oct-2-ulosonate + phosphate</text>
        <dbReference type="Rhea" id="RHEA:11500"/>
        <dbReference type="ChEBI" id="CHEBI:15377"/>
        <dbReference type="ChEBI" id="CHEBI:43474"/>
        <dbReference type="ChEBI" id="CHEBI:85985"/>
        <dbReference type="ChEBI" id="CHEBI:85986"/>
        <dbReference type="EC" id="3.1.3.45"/>
    </reaction>
</comment>
<keyword evidence="14" id="KW-1185">Reference proteome</keyword>
<keyword evidence="9 11" id="KW-0460">Magnesium</keyword>
<comment type="subunit">
    <text evidence="4 11">Homotetramer.</text>
</comment>
<dbReference type="AlphaFoldDB" id="A0A3Q9JJG7"/>
<comment type="cofactor">
    <cofactor evidence="2 11 12">
        <name>Mg(2+)</name>
        <dbReference type="ChEBI" id="CHEBI:18420"/>
    </cofactor>
</comment>
<dbReference type="GO" id="GO:0046872">
    <property type="term" value="F:metal ion binding"/>
    <property type="evidence" value="ECO:0007669"/>
    <property type="project" value="UniProtKB-UniRule"/>
</dbReference>
<protein>
    <recommendedName>
        <fullName evidence="6 11">3-deoxy-D-manno-octulosonate 8-phosphate phosphatase KdsC</fullName>
        <ecNumber evidence="5 11">3.1.3.45</ecNumber>
    </recommendedName>
    <alternativeName>
        <fullName evidence="10 11">KDO 8-P phosphatase</fullName>
    </alternativeName>
</protein>
<dbReference type="PANTHER" id="PTHR21485:SF3">
    <property type="entry name" value="N-ACYLNEURAMINATE CYTIDYLYLTRANSFERASE"/>
    <property type="match status" value="1"/>
</dbReference>
<dbReference type="GO" id="GO:0019143">
    <property type="term" value="F:3-deoxy-manno-octulosonate-8-phosphatase activity"/>
    <property type="evidence" value="ECO:0007669"/>
    <property type="project" value="UniProtKB-UniRule"/>
</dbReference>
<gene>
    <name evidence="13" type="ORF">DM558_01770</name>
</gene>
<dbReference type="PIRSF" id="PIRSF006118">
    <property type="entry name" value="KDO8-P_Ptase"/>
    <property type="match status" value="1"/>
</dbReference>
<proteinExistence type="inferred from homology"/>
<evidence type="ECO:0000256" key="6">
    <source>
        <dbReference type="ARBA" id="ARBA00020092"/>
    </source>
</evidence>
<dbReference type="SUPFAM" id="SSF56784">
    <property type="entry name" value="HAD-like"/>
    <property type="match status" value="1"/>
</dbReference>
<evidence type="ECO:0000256" key="10">
    <source>
        <dbReference type="ARBA" id="ARBA00031051"/>
    </source>
</evidence>
<feature type="binding site" evidence="12">
    <location>
        <position position="110"/>
    </location>
    <ligand>
        <name>Mg(2+)</name>
        <dbReference type="ChEBI" id="CHEBI:18420"/>
    </ligand>
</feature>
<feature type="binding site" evidence="12">
    <location>
        <position position="19"/>
    </location>
    <ligand>
        <name>substrate</name>
    </ligand>
</feature>
<dbReference type="Pfam" id="PF08282">
    <property type="entry name" value="Hydrolase_3"/>
    <property type="match status" value="1"/>
</dbReference>
<name>A0A3Q9JJG7_9GAMM</name>
<evidence type="ECO:0000256" key="11">
    <source>
        <dbReference type="PIRNR" id="PIRNR006118"/>
    </source>
</evidence>
<evidence type="ECO:0000256" key="1">
    <source>
        <dbReference type="ARBA" id="ARBA00000898"/>
    </source>
</evidence>
<dbReference type="CDD" id="cd01630">
    <property type="entry name" value="HAD_KDO-like"/>
    <property type="match status" value="1"/>
</dbReference>
<reference evidence="14" key="1">
    <citation type="submission" date="2018-06" db="EMBL/GenBank/DDBJ databases">
        <title>Complete genome of Pseudomonas insecticola strain QZS01.</title>
        <authorList>
            <person name="Wang J."/>
            <person name="Su Q."/>
        </authorList>
    </citation>
    <scope>NUCLEOTIDE SEQUENCE [LARGE SCALE GENOMIC DNA]</scope>
    <source>
        <strain evidence="14">QZS01</strain>
    </source>
</reference>
<sequence>MNDFNARAKKIKLAVFDVDGVMTDGRLYFLPDGTEFKTFNVLDGLGIKMLMKMGIETAIITGRSSLIVENRAKSLGIQHYFHGREDKLTALNELLAKTAYDYEQVAYLGDDLPDLAAIRQVGIGMATANANDFVKKHALAVTQARGGKGAVREFCELILSARGQLDTLQQQYL</sequence>
<dbReference type="SFLD" id="SFLDF00036">
    <property type="entry name" value="deoxy-d-mannose-octulosonate_8"/>
    <property type="match status" value="1"/>
</dbReference>
<dbReference type="Gene3D" id="3.40.50.1000">
    <property type="entry name" value="HAD superfamily/HAD-like"/>
    <property type="match status" value="1"/>
</dbReference>
<dbReference type="RefSeq" id="WP_127161780.1">
    <property type="nucleotide sequence ID" value="NZ_CP029822.1"/>
</dbReference>
<keyword evidence="7 11" id="KW-0479">Metal-binding</keyword>